<keyword evidence="2" id="KW-1133">Transmembrane helix</keyword>
<dbReference type="AlphaFoldDB" id="A0AAN6M7L0"/>
<organism evidence="3 4">
    <name type="scientific">Pseudopithomyces chartarum</name>
    <dbReference type="NCBI Taxonomy" id="1892770"/>
    <lineage>
        <taxon>Eukaryota</taxon>
        <taxon>Fungi</taxon>
        <taxon>Dikarya</taxon>
        <taxon>Ascomycota</taxon>
        <taxon>Pezizomycotina</taxon>
        <taxon>Dothideomycetes</taxon>
        <taxon>Pleosporomycetidae</taxon>
        <taxon>Pleosporales</taxon>
        <taxon>Massarineae</taxon>
        <taxon>Didymosphaeriaceae</taxon>
        <taxon>Pseudopithomyces</taxon>
    </lineage>
</organism>
<gene>
    <name evidence="3" type="ORF">GRF29_8g2021451</name>
</gene>
<dbReference type="Gene3D" id="1.20.58.340">
    <property type="entry name" value="Magnesium transport protein CorA, transmembrane region"/>
    <property type="match status" value="1"/>
</dbReference>
<evidence type="ECO:0000313" key="4">
    <source>
        <dbReference type="Proteomes" id="UP001280581"/>
    </source>
</evidence>
<reference evidence="3 4" key="1">
    <citation type="submission" date="2021-02" db="EMBL/GenBank/DDBJ databases">
        <title>Genome assembly of Pseudopithomyces chartarum.</title>
        <authorList>
            <person name="Jauregui R."/>
            <person name="Singh J."/>
            <person name="Voisey C."/>
        </authorList>
    </citation>
    <scope>NUCLEOTIDE SEQUENCE [LARGE SCALE GENOMIC DNA]</scope>
    <source>
        <strain evidence="3 4">AGR01</strain>
    </source>
</reference>
<feature type="transmembrane region" description="Helical" evidence="2">
    <location>
        <begin position="450"/>
        <end position="474"/>
    </location>
</feature>
<evidence type="ECO:0000256" key="2">
    <source>
        <dbReference type="SAM" id="Phobius"/>
    </source>
</evidence>
<protein>
    <submittedName>
        <fullName evidence="3">Uncharacterized protein</fullName>
    </submittedName>
</protein>
<comment type="caution">
    <text evidence="3">The sequence shown here is derived from an EMBL/GenBank/DDBJ whole genome shotgun (WGS) entry which is preliminary data.</text>
</comment>
<keyword evidence="2" id="KW-0472">Membrane</keyword>
<name>A0AAN6M7L0_9PLEO</name>
<feature type="compositionally biased region" description="Acidic residues" evidence="1">
    <location>
        <begin position="490"/>
        <end position="499"/>
    </location>
</feature>
<proteinExistence type="predicted"/>
<feature type="transmembrane region" description="Helical" evidence="2">
    <location>
        <begin position="401"/>
        <end position="424"/>
    </location>
</feature>
<keyword evidence="2" id="KW-0812">Transmembrane</keyword>
<evidence type="ECO:0000256" key="1">
    <source>
        <dbReference type="SAM" id="MobiDB-lite"/>
    </source>
</evidence>
<accession>A0AAN6M7L0</accession>
<dbReference type="Proteomes" id="UP001280581">
    <property type="component" value="Unassembled WGS sequence"/>
</dbReference>
<keyword evidence="4" id="KW-1185">Reference proteome</keyword>
<feature type="region of interest" description="Disordered" evidence="1">
    <location>
        <begin position="490"/>
        <end position="510"/>
    </location>
</feature>
<evidence type="ECO:0000313" key="3">
    <source>
        <dbReference type="EMBL" id="KAK3216059.1"/>
    </source>
</evidence>
<sequence length="549" mass="61755">MFDLCSERLLNDEEKFAPRDGHRFAEIWVSDERRLPVYRSGDLKETQIGNWVHEERTANHSVQSGIRILLSPKPSGKQSNGKLPFTKETYLELSRTWRIPSTFIRAIAQKLALVTQCSVAPLSPLTRSSPPSSSRGTFHGENLHVYSQSSTISSNATCLLVRGDVDWTWDYSLIQIEDPANHTIHALIVGLTATEIDLLLCYLNRISSSCSIPTHPAILPLILLDLATNETASLVELRIKLMSQIQQRTGMDRFNSLKSATVAGDREPRKNISDERKELDLDAVMLRLTCLSDWVAAQRGFIGIQERIGNLVAGMLVGDQEAQLNRFRERLAFVRESFLAADQKCVYLERSISAQVQTVYSLIAQKDNRLNHSATRASCQIASDSRRIAILTRRDSTDMRIIAAVTLIFLPGTFVATVFSTGLFDWGHDDPTSAGPDGDDGGGRMISRYIWVYFMLTGALTAVVLLAWGLFSWVQNRKMVRKFGFDLDEEEGSDRDEWDDKNKKRRRDTQTTLVNNSKRMTRWKRIIATVAVAGFGKVRLDDGEDVKVA</sequence>
<dbReference type="EMBL" id="WVTA01000002">
    <property type="protein sequence ID" value="KAK3216059.1"/>
    <property type="molecule type" value="Genomic_DNA"/>
</dbReference>